<dbReference type="Gene3D" id="3.30.750.24">
    <property type="entry name" value="STAS domain"/>
    <property type="match status" value="2"/>
</dbReference>
<evidence type="ECO:0000313" key="3">
    <source>
        <dbReference type="EMBL" id="RJL31736.1"/>
    </source>
</evidence>
<dbReference type="CDD" id="cd07043">
    <property type="entry name" value="STAS_anti-anti-sigma_factors"/>
    <property type="match status" value="1"/>
</dbReference>
<dbReference type="Proteomes" id="UP000265768">
    <property type="component" value="Unassembled WGS sequence"/>
</dbReference>
<gene>
    <name evidence="3" type="ORF">D5H75_18730</name>
</gene>
<dbReference type="OrthoDB" id="116243at2"/>
<keyword evidence="4" id="KW-1185">Reference proteome</keyword>
<dbReference type="Pfam" id="PF14417">
    <property type="entry name" value="MEDS"/>
    <property type="match status" value="1"/>
</dbReference>
<dbReference type="SUPFAM" id="SSF52091">
    <property type="entry name" value="SpoIIaa-like"/>
    <property type="match status" value="1"/>
</dbReference>
<reference evidence="3 4" key="1">
    <citation type="submission" date="2018-09" db="EMBL/GenBank/DDBJ databases">
        <title>YIM 75507 draft genome.</title>
        <authorList>
            <person name="Tang S."/>
            <person name="Feng Y."/>
        </authorList>
    </citation>
    <scope>NUCLEOTIDE SEQUENCE [LARGE SCALE GENOMIC DNA]</scope>
    <source>
        <strain evidence="3 4">YIM 75507</strain>
    </source>
</reference>
<dbReference type="AlphaFoldDB" id="A0A3A4APX6"/>
<dbReference type="InterPro" id="IPR036513">
    <property type="entry name" value="STAS_dom_sf"/>
</dbReference>
<dbReference type="Pfam" id="PF13466">
    <property type="entry name" value="STAS_2"/>
    <property type="match status" value="2"/>
</dbReference>
<organism evidence="3 4">
    <name type="scientific">Bailinhaonella thermotolerans</name>
    <dbReference type="NCBI Taxonomy" id="1070861"/>
    <lineage>
        <taxon>Bacteria</taxon>
        <taxon>Bacillati</taxon>
        <taxon>Actinomycetota</taxon>
        <taxon>Actinomycetes</taxon>
        <taxon>Streptosporangiales</taxon>
        <taxon>Streptosporangiaceae</taxon>
        <taxon>Bailinhaonella</taxon>
    </lineage>
</organism>
<sequence length="427" mass="45289">MHRSAYTHRGRVSRLDPRPSSRPSTPAGAQTLTSASGGTVPSTFADLRLGDHVCHPFISDDERLAATVEIAADALRRGRRVMVCAESLTPQVTSAWLHARVPGYAEAAERGQVEVLPCAEVQLAGGTFDPARVREAFAGVVADTTARGYPGLQVITDMAWALRQPYALDALPAFEASINDLFADGRLSAVCQYDRRLYDGDLFHRVCSAHPVTPGQALLRFARATGSPGLVLEGEADVTNRDALAALLASLLPSDGHVLIDATGLEFADVGSARLFARFAAQRGDRPTTLLGSQSLTHLLRLLGAHDLVRLQPAEDRRAAFRVRPLRDPPGLRLEGDVDDSTAPVLSRALTDAATREPGDVHADLSGVRFISLGGIRALVSAAQGLGGDRALVLGPVPGHVRELIEITGWSTTPGLRLPGPPPSGPL</sequence>
<dbReference type="PROSITE" id="PS50801">
    <property type="entry name" value="STAS"/>
    <property type="match status" value="1"/>
</dbReference>
<dbReference type="EMBL" id="QZEY01000006">
    <property type="protein sequence ID" value="RJL31736.1"/>
    <property type="molecule type" value="Genomic_DNA"/>
</dbReference>
<feature type="domain" description="STAS" evidence="2">
    <location>
        <begin position="332"/>
        <end position="409"/>
    </location>
</feature>
<evidence type="ECO:0000259" key="2">
    <source>
        <dbReference type="PROSITE" id="PS50801"/>
    </source>
</evidence>
<evidence type="ECO:0000256" key="1">
    <source>
        <dbReference type="SAM" id="MobiDB-lite"/>
    </source>
</evidence>
<evidence type="ECO:0000313" key="4">
    <source>
        <dbReference type="Proteomes" id="UP000265768"/>
    </source>
</evidence>
<dbReference type="InterPro" id="IPR058548">
    <property type="entry name" value="MlaB-like_STAS"/>
</dbReference>
<name>A0A3A4APX6_9ACTN</name>
<dbReference type="InterPro" id="IPR025847">
    <property type="entry name" value="MEDS_domain"/>
</dbReference>
<proteinExistence type="predicted"/>
<feature type="compositionally biased region" description="Polar residues" evidence="1">
    <location>
        <begin position="27"/>
        <end position="37"/>
    </location>
</feature>
<feature type="compositionally biased region" description="Basic residues" evidence="1">
    <location>
        <begin position="1"/>
        <end position="12"/>
    </location>
</feature>
<feature type="region of interest" description="Disordered" evidence="1">
    <location>
        <begin position="1"/>
        <end position="37"/>
    </location>
</feature>
<dbReference type="InterPro" id="IPR002645">
    <property type="entry name" value="STAS_dom"/>
</dbReference>
<comment type="caution">
    <text evidence="3">The sequence shown here is derived from an EMBL/GenBank/DDBJ whole genome shotgun (WGS) entry which is preliminary data.</text>
</comment>
<accession>A0A3A4APX6</accession>
<protein>
    <submittedName>
        <fullName evidence="3">STAS domain-containing protein</fullName>
    </submittedName>
</protein>